<dbReference type="AlphaFoldDB" id="A0A7X1B5G3"/>
<dbReference type="InterPro" id="IPR037012">
    <property type="entry name" value="NanQ/TabA/YiaL_sf"/>
</dbReference>
<dbReference type="RefSeq" id="WP_185659853.1">
    <property type="nucleotide sequence ID" value="NZ_CAWPOO010000007.1"/>
</dbReference>
<gene>
    <name evidence="1" type="ORF">H5P27_07915</name>
</gene>
<organism evidence="1 2">
    <name type="scientific">Pelagicoccus albus</name>
    <dbReference type="NCBI Taxonomy" id="415222"/>
    <lineage>
        <taxon>Bacteria</taxon>
        <taxon>Pseudomonadati</taxon>
        <taxon>Verrucomicrobiota</taxon>
        <taxon>Opitutia</taxon>
        <taxon>Puniceicoccales</taxon>
        <taxon>Pelagicoccaceae</taxon>
        <taxon>Pelagicoccus</taxon>
    </lineage>
</organism>
<evidence type="ECO:0000313" key="1">
    <source>
        <dbReference type="EMBL" id="MBC2605967.1"/>
    </source>
</evidence>
<reference evidence="1 2" key="1">
    <citation type="submission" date="2020-07" db="EMBL/GenBank/DDBJ databases">
        <authorList>
            <person name="Feng X."/>
        </authorList>
    </citation>
    <scope>NUCLEOTIDE SEQUENCE [LARGE SCALE GENOMIC DNA]</scope>
    <source>
        <strain evidence="1 2">JCM23202</strain>
    </source>
</reference>
<evidence type="ECO:0000313" key="2">
    <source>
        <dbReference type="Proteomes" id="UP000526501"/>
    </source>
</evidence>
<dbReference type="PANTHER" id="PTHR34986:SF1">
    <property type="entry name" value="PROTEIN YIAL"/>
    <property type="match status" value="1"/>
</dbReference>
<protein>
    <submittedName>
        <fullName evidence="1">YhcH/YjgK/YiaL family protein</fullName>
    </submittedName>
</protein>
<dbReference type="PANTHER" id="PTHR34986">
    <property type="entry name" value="EVOLVED BETA-GALACTOSIDASE SUBUNIT BETA"/>
    <property type="match status" value="1"/>
</dbReference>
<dbReference type="InterPro" id="IPR004375">
    <property type="entry name" value="NanQ/TabA/YiaL"/>
</dbReference>
<sequence length="158" mass="18007">MIVDQIANWKSYSLGEAWEKAFSFLENLSVDAEEKEYPIDGDEIFARVMSYATREEISPDAVLEAHRKYADIQMALVDSERIAVYPTASLETKSPYDAERDVEFFKYQEPAKLQLSMYPGTFAFLLPQDAHMPQLYVTEVGAVVKKVVVKIALSRLEL</sequence>
<name>A0A7X1B5G3_9BACT</name>
<dbReference type="Proteomes" id="UP000526501">
    <property type="component" value="Unassembled WGS sequence"/>
</dbReference>
<dbReference type="GO" id="GO:0005829">
    <property type="term" value="C:cytosol"/>
    <property type="evidence" value="ECO:0007669"/>
    <property type="project" value="TreeGrafter"/>
</dbReference>
<dbReference type="Pfam" id="PF04074">
    <property type="entry name" value="DUF386"/>
    <property type="match status" value="1"/>
</dbReference>
<dbReference type="SUPFAM" id="SSF51197">
    <property type="entry name" value="Clavaminate synthase-like"/>
    <property type="match status" value="1"/>
</dbReference>
<accession>A0A7X1B5G3</accession>
<dbReference type="NCBIfam" id="TIGR00022">
    <property type="entry name" value="YhcH/YjgK/YiaL family protein"/>
    <property type="match status" value="1"/>
</dbReference>
<proteinExistence type="predicted"/>
<dbReference type="Gene3D" id="2.60.120.370">
    <property type="entry name" value="YhcH/YjgK/YiaL"/>
    <property type="match status" value="1"/>
</dbReference>
<keyword evidence="2" id="KW-1185">Reference proteome</keyword>
<comment type="caution">
    <text evidence="1">The sequence shown here is derived from an EMBL/GenBank/DDBJ whole genome shotgun (WGS) entry which is preliminary data.</text>
</comment>
<dbReference type="EMBL" id="JACHVC010000007">
    <property type="protein sequence ID" value="MBC2605967.1"/>
    <property type="molecule type" value="Genomic_DNA"/>
</dbReference>